<name>A0A6J4I706_9ACTN</name>
<gene>
    <name evidence="1" type="ORF">AVDCRST_MAG20-1897</name>
</gene>
<dbReference type="AlphaFoldDB" id="A0A6J4I706"/>
<dbReference type="EMBL" id="CADCSY010000085">
    <property type="protein sequence ID" value="CAA9244435.1"/>
    <property type="molecule type" value="Genomic_DNA"/>
</dbReference>
<evidence type="ECO:0000313" key="1">
    <source>
        <dbReference type="EMBL" id="CAA9244435.1"/>
    </source>
</evidence>
<protein>
    <submittedName>
        <fullName evidence="1">Uncharacterized protein</fullName>
    </submittedName>
</protein>
<sequence>MDWERSFAGYLLYMEDLAGSIGGSYGLATSVAAGVHDAVLRRLAAASTSRRPPDAGRAAGLEEALARSWSHLSRAHAEVSDPTEFDGEANAILPTIVMNGVVAAAQALAVVTHRPSPLGGPAAVVLLRPVVESGALPAPWGTTCSGCPQTGTQAFEGLEREPRTVDVHARADPSSSEDRLAMFLRTTRAQRLEQSYAEARLEGLEPGRSRRNVSRAEKQAIADTVEPTTFFDILWRTRVESFTDGVDRFVVGATDEVDARRFAEALVIVADATVAAIEAVVAATVGVALLADMTEGLLDRSGIPIWSRLGHHASSFRALTASR</sequence>
<reference evidence="1" key="1">
    <citation type="submission" date="2020-02" db="EMBL/GenBank/DDBJ databases">
        <authorList>
            <person name="Meier V. D."/>
        </authorList>
    </citation>
    <scope>NUCLEOTIDE SEQUENCE</scope>
    <source>
        <strain evidence="1">AVDCRST_MAG20</strain>
    </source>
</reference>
<accession>A0A6J4I706</accession>
<organism evidence="1">
    <name type="scientific">uncultured Acidimicrobiales bacterium</name>
    <dbReference type="NCBI Taxonomy" id="310071"/>
    <lineage>
        <taxon>Bacteria</taxon>
        <taxon>Bacillati</taxon>
        <taxon>Actinomycetota</taxon>
        <taxon>Acidimicrobiia</taxon>
        <taxon>Acidimicrobiales</taxon>
        <taxon>environmental samples</taxon>
    </lineage>
</organism>
<proteinExistence type="predicted"/>